<dbReference type="EMBL" id="LR798360">
    <property type="protein sequence ID" value="CAB5226312.1"/>
    <property type="molecule type" value="Genomic_DNA"/>
</dbReference>
<organism evidence="1">
    <name type="scientific">uncultured Caudovirales phage</name>
    <dbReference type="NCBI Taxonomy" id="2100421"/>
    <lineage>
        <taxon>Viruses</taxon>
        <taxon>Duplodnaviria</taxon>
        <taxon>Heunggongvirae</taxon>
        <taxon>Uroviricota</taxon>
        <taxon>Caudoviricetes</taxon>
        <taxon>Peduoviridae</taxon>
        <taxon>Maltschvirus</taxon>
        <taxon>Maltschvirus maltsch</taxon>
    </lineage>
</organism>
<name>A0A6J7XEM8_9CAUD</name>
<proteinExistence type="predicted"/>
<accession>A0A6J7XEM8</accession>
<dbReference type="Gene3D" id="3.40.960.10">
    <property type="entry name" value="VSR Endonuclease"/>
    <property type="match status" value="1"/>
</dbReference>
<protein>
    <submittedName>
        <fullName evidence="1">Uncharacterized protein</fullName>
    </submittedName>
</protein>
<sequence length="227" mass="26852">MQIKDFFLFTKKEFNQAKCADKLPVICMHCNRQYMNRKTYIQDQIRLKYTKIFCSRKCSTDSQKKRVECTCTNCNISFERRRAESNRPKHLFCSKSCASTYHNTHKTRGIHISKLEIWLQQKLREIYPDIVMHYNRKDAINSELDISIPELKLAFELNGIFHYEPIYGEEKLKMSKNNDERKMQACFARGIELCVINTTAQKHFKESTSQKFLTIITTIVNKKIKGV</sequence>
<reference evidence="1" key="1">
    <citation type="submission" date="2020-05" db="EMBL/GenBank/DDBJ databases">
        <authorList>
            <person name="Chiriac C."/>
            <person name="Salcher M."/>
            <person name="Ghai R."/>
            <person name="Kavagutti S V."/>
        </authorList>
    </citation>
    <scope>NUCLEOTIDE SEQUENCE</scope>
</reference>
<gene>
    <name evidence="1" type="ORF">UFOVP760_91</name>
</gene>
<evidence type="ECO:0000313" key="1">
    <source>
        <dbReference type="EMBL" id="CAB5226312.1"/>
    </source>
</evidence>